<dbReference type="InterPro" id="IPR001283">
    <property type="entry name" value="CRISP-related"/>
</dbReference>
<protein>
    <recommendedName>
        <fullName evidence="2">ShKT domain-containing protein</fullName>
    </recommendedName>
</protein>
<evidence type="ECO:0000313" key="4">
    <source>
        <dbReference type="Proteomes" id="UP001186944"/>
    </source>
</evidence>
<dbReference type="AlphaFoldDB" id="A0AA89C0L6"/>
<evidence type="ECO:0000256" key="1">
    <source>
        <dbReference type="PROSITE-ProRule" id="PRU01005"/>
    </source>
</evidence>
<organism evidence="3 4">
    <name type="scientific">Pinctada imbricata</name>
    <name type="common">Atlantic pearl-oyster</name>
    <name type="synonym">Pinctada martensii</name>
    <dbReference type="NCBI Taxonomy" id="66713"/>
    <lineage>
        <taxon>Eukaryota</taxon>
        <taxon>Metazoa</taxon>
        <taxon>Spiralia</taxon>
        <taxon>Lophotrochozoa</taxon>
        <taxon>Mollusca</taxon>
        <taxon>Bivalvia</taxon>
        <taxon>Autobranchia</taxon>
        <taxon>Pteriomorphia</taxon>
        <taxon>Pterioida</taxon>
        <taxon>Pterioidea</taxon>
        <taxon>Pteriidae</taxon>
        <taxon>Pinctada</taxon>
    </lineage>
</organism>
<comment type="caution">
    <text evidence="1">Lacks conserved residue(s) required for the propagation of feature annotation.</text>
</comment>
<dbReference type="SUPFAM" id="SSF55797">
    <property type="entry name" value="PR-1-like"/>
    <property type="match status" value="1"/>
</dbReference>
<keyword evidence="4" id="KW-1185">Reference proteome</keyword>
<feature type="non-terminal residue" evidence="3">
    <location>
        <position position="1"/>
    </location>
</feature>
<dbReference type="Pfam" id="PF01549">
    <property type="entry name" value="ShK"/>
    <property type="match status" value="1"/>
</dbReference>
<dbReference type="PRINTS" id="PR00837">
    <property type="entry name" value="V5TPXLIKE"/>
</dbReference>
<dbReference type="PROSITE" id="PS51670">
    <property type="entry name" value="SHKT"/>
    <property type="match status" value="1"/>
</dbReference>
<comment type="caution">
    <text evidence="3">The sequence shown here is derived from an EMBL/GenBank/DDBJ whole genome shotgun (WGS) entry which is preliminary data.</text>
</comment>
<dbReference type="Pfam" id="PF00188">
    <property type="entry name" value="CAP"/>
    <property type="match status" value="1"/>
</dbReference>
<evidence type="ECO:0000259" key="2">
    <source>
        <dbReference type="PROSITE" id="PS51670"/>
    </source>
</evidence>
<proteinExistence type="predicted"/>
<gene>
    <name evidence="3" type="ORF">FSP39_005575</name>
</gene>
<dbReference type="CDD" id="cd05380">
    <property type="entry name" value="CAP_euk"/>
    <property type="match status" value="1"/>
</dbReference>
<dbReference type="InterPro" id="IPR003582">
    <property type="entry name" value="ShKT_dom"/>
</dbReference>
<dbReference type="EMBL" id="VSWD01000010">
    <property type="protein sequence ID" value="KAK3089682.1"/>
    <property type="molecule type" value="Genomic_DNA"/>
</dbReference>
<reference evidence="3" key="1">
    <citation type="submission" date="2019-08" db="EMBL/GenBank/DDBJ databases">
        <title>The improved chromosome-level genome for the pearl oyster Pinctada fucata martensii using PacBio sequencing and Hi-C.</title>
        <authorList>
            <person name="Zheng Z."/>
        </authorList>
    </citation>
    <scope>NUCLEOTIDE SEQUENCE</scope>
    <source>
        <strain evidence="3">ZZ-2019</strain>
        <tissue evidence="3">Adductor muscle</tissue>
    </source>
</reference>
<dbReference type="InterPro" id="IPR014044">
    <property type="entry name" value="CAP_dom"/>
</dbReference>
<dbReference type="InterPro" id="IPR035940">
    <property type="entry name" value="CAP_sf"/>
</dbReference>
<dbReference type="PANTHER" id="PTHR10334">
    <property type="entry name" value="CYSTEINE-RICH SECRETORY PROTEIN-RELATED"/>
    <property type="match status" value="1"/>
</dbReference>
<dbReference type="Gene3D" id="3.40.33.10">
    <property type="entry name" value="CAP"/>
    <property type="match status" value="1"/>
</dbReference>
<feature type="domain" description="ShKT" evidence="2">
    <location>
        <begin position="151"/>
        <end position="185"/>
    </location>
</feature>
<sequence length="212" mass="24591">IEVWDDALSQQAANWIRRCQFEHEMKGKGENLAFDSNPNTDEALINSSMKSWYDEINMYNYNYKRCSPRSCHYTQIVWSKTRKVGCAIEKCNYMYMNGRPIKDAWYLGCWYDPKGNDISEFPYQRGKPCSQCLDQQGCSRGLCTGEGVEVCEDTASLCGYWESIGECYRNKPFMDKTCRKACQICKGRLLSFSQDKNGLWIRIMLRKLGNLG</sequence>
<dbReference type="PRINTS" id="PR00838">
    <property type="entry name" value="V5ALLERGEN"/>
</dbReference>
<dbReference type="InterPro" id="IPR002413">
    <property type="entry name" value="V5_allergen-like"/>
</dbReference>
<accession>A0AA89C0L6</accession>
<dbReference type="Proteomes" id="UP001186944">
    <property type="component" value="Unassembled WGS sequence"/>
</dbReference>
<evidence type="ECO:0000313" key="3">
    <source>
        <dbReference type="EMBL" id="KAK3089682.1"/>
    </source>
</evidence>
<dbReference type="SMART" id="SM00254">
    <property type="entry name" value="ShKT"/>
    <property type="match status" value="1"/>
</dbReference>
<name>A0AA89C0L6_PINIB</name>
<feature type="disulfide bond" evidence="1">
    <location>
        <begin position="151"/>
        <end position="185"/>
    </location>
</feature>
<dbReference type="SMART" id="SM00198">
    <property type="entry name" value="SCP"/>
    <property type="match status" value="1"/>
</dbReference>
<keyword evidence="1" id="KW-1015">Disulfide bond</keyword>